<gene>
    <name evidence="1" type="ORF">V8G54_008226</name>
</gene>
<proteinExistence type="predicted"/>
<dbReference type="EMBL" id="CP144699">
    <property type="protein sequence ID" value="WVZ20904.1"/>
    <property type="molecule type" value="Genomic_DNA"/>
</dbReference>
<reference evidence="1 2" key="1">
    <citation type="journal article" date="2023" name="Life. Sci Alliance">
        <title>Evolutionary insights into 3D genome organization and epigenetic landscape of Vigna mungo.</title>
        <authorList>
            <person name="Junaid A."/>
            <person name="Singh B."/>
            <person name="Bhatia S."/>
        </authorList>
    </citation>
    <scope>NUCLEOTIDE SEQUENCE [LARGE SCALE GENOMIC DNA]</scope>
    <source>
        <strain evidence="1">Urdbean</strain>
    </source>
</reference>
<accession>A0AAQ3S676</accession>
<evidence type="ECO:0000313" key="1">
    <source>
        <dbReference type="EMBL" id="WVZ20904.1"/>
    </source>
</evidence>
<dbReference type="Proteomes" id="UP001374535">
    <property type="component" value="Chromosome 2"/>
</dbReference>
<evidence type="ECO:0000313" key="2">
    <source>
        <dbReference type="Proteomes" id="UP001374535"/>
    </source>
</evidence>
<dbReference type="AlphaFoldDB" id="A0AAQ3S676"/>
<sequence>MSEPPMRERSMDVFSSLRAFKVSMAVLISVLGAPTALRVRTTLPCASKTACLSAKDLQRESSMAAMVEDDREKANVKLNGIGSTSSQSRGLLLFLSHRPMIWSCREVLMVGESSIPKAAIGLVSSSFLFLGNPKLLNSAGGRVSVVSVNGGRRRNTGFTCNALFGLDVSEIIVISSMTALIFWPKKLGPSKKASFVVWWLRVVRFSEGATGILTVAAEQGGNGEIEGFAHGS</sequence>
<protein>
    <submittedName>
        <fullName evidence="1">Uncharacterized protein</fullName>
    </submittedName>
</protein>
<organism evidence="1 2">
    <name type="scientific">Vigna mungo</name>
    <name type="common">Black gram</name>
    <name type="synonym">Phaseolus mungo</name>
    <dbReference type="NCBI Taxonomy" id="3915"/>
    <lineage>
        <taxon>Eukaryota</taxon>
        <taxon>Viridiplantae</taxon>
        <taxon>Streptophyta</taxon>
        <taxon>Embryophyta</taxon>
        <taxon>Tracheophyta</taxon>
        <taxon>Spermatophyta</taxon>
        <taxon>Magnoliopsida</taxon>
        <taxon>eudicotyledons</taxon>
        <taxon>Gunneridae</taxon>
        <taxon>Pentapetalae</taxon>
        <taxon>rosids</taxon>
        <taxon>fabids</taxon>
        <taxon>Fabales</taxon>
        <taxon>Fabaceae</taxon>
        <taxon>Papilionoideae</taxon>
        <taxon>50 kb inversion clade</taxon>
        <taxon>NPAAA clade</taxon>
        <taxon>indigoferoid/millettioid clade</taxon>
        <taxon>Phaseoleae</taxon>
        <taxon>Vigna</taxon>
    </lineage>
</organism>
<name>A0AAQ3S676_VIGMU</name>
<keyword evidence="2" id="KW-1185">Reference proteome</keyword>